<protein>
    <submittedName>
        <fullName evidence="2">Uncharacterized protein</fullName>
    </submittedName>
</protein>
<dbReference type="EMBL" id="JAVXUO010001805">
    <property type="protein sequence ID" value="KAK2978985.1"/>
    <property type="molecule type" value="Genomic_DNA"/>
</dbReference>
<gene>
    <name evidence="2" type="ORF">RJ640_017549</name>
</gene>
<evidence type="ECO:0000256" key="1">
    <source>
        <dbReference type="SAM" id="MobiDB-lite"/>
    </source>
</evidence>
<organism evidence="2 3">
    <name type="scientific">Escallonia rubra</name>
    <dbReference type="NCBI Taxonomy" id="112253"/>
    <lineage>
        <taxon>Eukaryota</taxon>
        <taxon>Viridiplantae</taxon>
        <taxon>Streptophyta</taxon>
        <taxon>Embryophyta</taxon>
        <taxon>Tracheophyta</taxon>
        <taxon>Spermatophyta</taxon>
        <taxon>Magnoliopsida</taxon>
        <taxon>eudicotyledons</taxon>
        <taxon>Gunneridae</taxon>
        <taxon>Pentapetalae</taxon>
        <taxon>asterids</taxon>
        <taxon>campanulids</taxon>
        <taxon>Escalloniales</taxon>
        <taxon>Escalloniaceae</taxon>
        <taxon>Escallonia</taxon>
    </lineage>
</organism>
<keyword evidence="3" id="KW-1185">Reference proteome</keyword>
<feature type="region of interest" description="Disordered" evidence="1">
    <location>
        <begin position="142"/>
        <end position="177"/>
    </location>
</feature>
<evidence type="ECO:0000313" key="2">
    <source>
        <dbReference type="EMBL" id="KAK2978985.1"/>
    </source>
</evidence>
<dbReference type="AlphaFoldDB" id="A0AA88RRV2"/>
<evidence type="ECO:0000313" key="3">
    <source>
        <dbReference type="Proteomes" id="UP001187471"/>
    </source>
</evidence>
<name>A0AA88RRV2_9ASTE</name>
<reference evidence="2" key="1">
    <citation type="submission" date="2022-12" db="EMBL/GenBank/DDBJ databases">
        <title>Draft genome assemblies for two species of Escallonia (Escalloniales).</title>
        <authorList>
            <person name="Chanderbali A."/>
            <person name="Dervinis C."/>
            <person name="Anghel I."/>
            <person name="Soltis D."/>
            <person name="Soltis P."/>
            <person name="Zapata F."/>
        </authorList>
    </citation>
    <scope>NUCLEOTIDE SEQUENCE</scope>
    <source>
        <strain evidence="2">UCBG92.1500</strain>
        <tissue evidence="2">Leaf</tissue>
    </source>
</reference>
<sequence>MKFGVISGTPLHLIPFQGPVRHNLIEPLYKKNWGDPIGSILNEYSPVPGSLPDFQDVKNRVRPVLLSNPSFMQTAANSRVAHCANTIRTTLAINVTRVTGEGINQKPTKATAPNITLDFTRYQMPKYQFLELPSLKKASSNFPLADTKLSPSLTDSDGPKMSCDPEDSLRDSIRTKQ</sequence>
<accession>A0AA88RRV2</accession>
<comment type="caution">
    <text evidence="2">The sequence shown here is derived from an EMBL/GenBank/DDBJ whole genome shotgun (WGS) entry which is preliminary data.</text>
</comment>
<proteinExistence type="predicted"/>
<dbReference type="Proteomes" id="UP001187471">
    <property type="component" value="Unassembled WGS sequence"/>
</dbReference>
<feature type="compositionally biased region" description="Basic and acidic residues" evidence="1">
    <location>
        <begin position="167"/>
        <end position="177"/>
    </location>
</feature>